<dbReference type="Proteomes" id="UP000092460">
    <property type="component" value="Unassembled WGS sequence"/>
</dbReference>
<keyword evidence="2" id="KW-1185">Reference proteome</keyword>
<dbReference type="EnsemblMetazoa" id="GPPI048642-RA">
    <property type="protein sequence ID" value="GPPI048642-PA"/>
    <property type="gene ID" value="GPPI048642"/>
</dbReference>
<protein>
    <submittedName>
        <fullName evidence="1">Uncharacterized protein</fullName>
    </submittedName>
</protein>
<dbReference type="EMBL" id="JXJN01025286">
    <property type="status" value="NOT_ANNOTATED_CDS"/>
    <property type="molecule type" value="Genomic_DNA"/>
</dbReference>
<accession>A0A1B0C464</accession>
<organism evidence="1 2">
    <name type="scientific">Glossina palpalis gambiensis</name>
    <dbReference type="NCBI Taxonomy" id="67801"/>
    <lineage>
        <taxon>Eukaryota</taxon>
        <taxon>Metazoa</taxon>
        <taxon>Ecdysozoa</taxon>
        <taxon>Arthropoda</taxon>
        <taxon>Hexapoda</taxon>
        <taxon>Insecta</taxon>
        <taxon>Pterygota</taxon>
        <taxon>Neoptera</taxon>
        <taxon>Endopterygota</taxon>
        <taxon>Diptera</taxon>
        <taxon>Brachycera</taxon>
        <taxon>Muscomorpha</taxon>
        <taxon>Hippoboscoidea</taxon>
        <taxon>Glossinidae</taxon>
        <taxon>Glossina</taxon>
    </lineage>
</organism>
<evidence type="ECO:0000313" key="1">
    <source>
        <dbReference type="EnsemblMetazoa" id="GPPI048642-PA"/>
    </source>
</evidence>
<dbReference type="AlphaFoldDB" id="A0A1B0C464"/>
<dbReference type="VEuPathDB" id="VectorBase:GPPI048642"/>
<reference evidence="1" key="2">
    <citation type="submission" date="2020-05" db="UniProtKB">
        <authorList>
            <consortium name="EnsemblMetazoa"/>
        </authorList>
    </citation>
    <scope>IDENTIFICATION</scope>
    <source>
        <strain evidence="1">IAEA</strain>
    </source>
</reference>
<reference evidence="2" key="1">
    <citation type="submission" date="2015-01" db="EMBL/GenBank/DDBJ databases">
        <authorList>
            <person name="Aksoy S."/>
            <person name="Warren W."/>
            <person name="Wilson R.K."/>
        </authorList>
    </citation>
    <scope>NUCLEOTIDE SEQUENCE [LARGE SCALE GENOMIC DNA]</scope>
    <source>
        <strain evidence="2">IAEA</strain>
    </source>
</reference>
<name>A0A1B0C464_9MUSC</name>
<evidence type="ECO:0000313" key="2">
    <source>
        <dbReference type="Proteomes" id="UP000092460"/>
    </source>
</evidence>
<dbReference type="EMBL" id="JXJN01025285">
    <property type="status" value="NOT_ANNOTATED_CDS"/>
    <property type="molecule type" value="Genomic_DNA"/>
</dbReference>
<proteinExistence type="predicted"/>
<sequence>VPTTTLNQVCSCNSVVGTKSLKPLKENSNSTNRNACSTVREGPQLPCRLTGAFNFSKTTRTILHKNIKFKNIKMQTVSLIVPAKPRAKAYTSMTIAGAPQPKAISHLTNFFSEIKAATRTTKDKEKKMCHKSLRQHSTTRINKRVGQVVANKQVIGFGILIKKSAEHKRHASSFLRYAFYATEAYGRLSLLQTHDELTGLWHSLNEVRLSKGKLAGSINQVTSATVRAKDGSLFLLNSIQTRLDARMNISSCSNSKSRSKII</sequence>